<dbReference type="PANTHER" id="PTHR35008">
    <property type="entry name" value="BLL4482 PROTEIN-RELATED"/>
    <property type="match status" value="1"/>
</dbReference>
<keyword evidence="1 4" id="KW-0349">Heme</keyword>
<keyword evidence="5" id="KW-1133">Transmembrane helix</keyword>
<dbReference type="AlphaFoldDB" id="A0A212L725"/>
<keyword evidence="5" id="KW-0812">Transmembrane</keyword>
<keyword evidence="5" id="KW-0472">Membrane</keyword>
<proteinExistence type="predicted"/>
<evidence type="ECO:0000259" key="6">
    <source>
        <dbReference type="PROSITE" id="PS51007"/>
    </source>
</evidence>
<protein>
    <recommendedName>
        <fullName evidence="6">Cytochrome c domain-containing protein</fullName>
    </recommendedName>
</protein>
<evidence type="ECO:0000256" key="4">
    <source>
        <dbReference type="PROSITE-ProRule" id="PRU00433"/>
    </source>
</evidence>
<dbReference type="GO" id="GO:0009055">
    <property type="term" value="F:electron transfer activity"/>
    <property type="evidence" value="ECO:0007669"/>
    <property type="project" value="InterPro"/>
</dbReference>
<dbReference type="Gene3D" id="1.10.760.10">
    <property type="entry name" value="Cytochrome c-like domain"/>
    <property type="match status" value="2"/>
</dbReference>
<reference evidence="7" key="1">
    <citation type="submission" date="2016-08" db="EMBL/GenBank/DDBJ databases">
        <authorList>
            <person name="Seilhamer J.J."/>
        </authorList>
    </citation>
    <scope>NUCLEOTIDE SEQUENCE</scope>
    <source>
        <strain evidence="7">86-1</strain>
    </source>
</reference>
<keyword evidence="3 4" id="KW-0408">Iron</keyword>
<dbReference type="PROSITE" id="PS51007">
    <property type="entry name" value="CYTC"/>
    <property type="match status" value="1"/>
</dbReference>
<dbReference type="Pfam" id="PF21342">
    <property type="entry name" value="SoxA-TsdA_cyt-c"/>
    <property type="match status" value="1"/>
</dbReference>
<dbReference type="GO" id="GO:0046872">
    <property type="term" value="F:metal ion binding"/>
    <property type="evidence" value="ECO:0007669"/>
    <property type="project" value="UniProtKB-KW"/>
</dbReference>
<dbReference type="SUPFAM" id="SSF46626">
    <property type="entry name" value="Cytochrome c"/>
    <property type="match status" value="2"/>
</dbReference>
<dbReference type="GO" id="GO:0020037">
    <property type="term" value="F:heme binding"/>
    <property type="evidence" value="ECO:0007669"/>
    <property type="project" value="InterPro"/>
</dbReference>
<evidence type="ECO:0000256" key="2">
    <source>
        <dbReference type="ARBA" id="ARBA00022723"/>
    </source>
</evidence>
<gene>
    <name evidence="7" type="ORF">KL86DES1_21265</name>
</gene>
<name>A0A212L725_9BACT</name>
<dbReference type="RefSeq" id="WP_179980666.1">
    <property type="nucleotide sequence ID" value="NZ_LT608333.1"/>
</dbReference>
<keyword evidence="2 4" id="KW-0479">Metal-binding</keyword>
<evidence type="ECO:0000313" key="7">
    <source>
        <dbReference type="EMBL" id="SCM73382.1"/>
    </source>
</evidence>
<sequence>MKNRGVYAGLVLAGLLLVFGVWVLSFFDTTLSIKRVAMDSEVAAKRVALPSGQALFNPPRPEDAPESIRKEVMLGYKIMTETSKYASQYIGNGKDSKLSCSSCHFEGGRSMESFSLVGVGATYPRYRDRNEYTVDLGIRIQGCFDRSMNGTPPPLDGQIIQSLLVYLQWISKDIPIYSKLPWTLPGSLGNPHKPDVAAGAEVYKDVCARCHGVNGEGTDIAPPLWGDGSYNDGAGMHRIRTLSTFAWHFMPKNAPSLTQESALDVAGYIHEKPRPKFVPSHPDKIELLIPLTEGK</sequence>
<organism evidence="7">
    <name type="scientific">uncultured Desulfovibrio sp</name>
    <dbReference type="NCBI Taxonomy" id="167968"/>
    <lineage>
        <taxon>Bacteria</taxon>
        <taxon>Pseudomonadati</taxon>
        <taxon>Thermodesulfobacteriota</taxon>
        <taxon>Desulfovibrionia</taxon>
        <taxon>Desulfovibrionales</taxon>
        <taxon>Desulfovibrionaceae</taxon>
        <taxon>Desulfovibrio</taxon>
        <taxon>environmental samples</taxon>
    </lineage>
</organism>
<accession>A0A212L725</accession>
<dbReference type="Pfam" id="PF13442">
    <property type="entry name" value="Cytochrome_CBB3"/>
    <property type="match status" value="1"/>
</dbReference>
<feature type="transmembrane region" description="Helical" evidence="5">
    <location>
        <begin position="6"/>
        <end position="27"/>
    </location>
</feature>
<evidence type="ECO:0000256" key="5">
    <source>
        <dbReference type="SAM" id="Phobius"/>
    </source>
</evidence>
<feature type="domain" description="Cytochrome c" evidence="6">
    <location>
        <begin position="194"/>
        <end position="273"/>
    </location>
</feature>
<evidence type="ECO:0000256" key="1">
    <source>
        <dbReference type="ARBA" id="ARBA00022617"/>
    </source>
</evidence>
<dbReference type="PANTHER" id="PTHR35008:SF8">
    <property type="entry name" value="ALCOHOL DEHYDROGENASE CYTOCHROME C SUBUNIT"/>
    <property type="match status" value="1"/>
</dbReference>
<dbReference type="EMBL" id="FMJC01000002">
    <property type="protein sequence ID" value="SCM73382.1"/>
    <property type="molecule type" value="Genomic_DNA"/>
</dbReference>
<dbReference type="InterPro" id="IPR051459">
    <property type="entry name" value="Cytochrome_c-type_DH"/>
</dbReference>
<dbReference type="InterPro" id="IPR009056">
    <property type="entry name" value="Cyt_c-like_dom"/>
</dbReference>
<evidence type="ECO:0000256" key="3">
    <source>
        <dbReference type="ARBA" id="ARBA00023004"/>
    </source>
</evidence>
<dbReference type="InterPro" id="IPR036909">
    <property type="entry name" value="Cyt_c-like_dom_sf"/>
</dbReference>